<dbReference type="OrthoDB" id="9810148at2"/>
<dbReference type="RefSeq" id="WP_012869765.1">
    <property type="nucleotide sequence ID" value="NC_013522.1"/>
</dbReference>
<sequence length="236" mass="25838">MLDLHTVLSQSAEWNRFLKMAEADRCHSLCFLAPEVVQRELAAMVARSLWGDPGAGEEDLLFAGQPGSPPGIEECRALALELSMVPVRRTFRVGVILSADRLSLPAANSLLKLTEEPPPRAKMVLLAERDNLIPTLRSRLAVFNLLPLEHRSPAPPPVGEGWGDLLRRCSSPGGRVDLVALRDEMNGWVGFLVSQGRFDEAQRISRVMEVLSTCPLSTSMAADMAFLTLEEGLDLA</sequence>
<dbReference type="InterPro" id="IPR027417">
    <property type="entry name" value="P-loop_NTPase"/>
</dbReference>
<dbReference type="KEGG" id="tai:Taci_1018"/>
<dbReference type="SUPFAM" id="SSF52540">
    <property type="entry name" value="P-loop containing nucleoside triphosphate hydrolases"/>
    <property type="match status" value="1"/>
</dbReference>
<keyword evidence="2" id="KW-1185">Reference proteome</keyword>
<dbReference type="Gene3D" id="3.40.50.300">
    <property type="entry name" value="P-loop containing nucleotide triphosphate hydrolases"/>
    <property type="match status" value="1"/>
</dbReference>
<dbReference type="Pfam" id="PF13177">
    <property type="entry name" value="DNA_pol3_delta2"/>
    <property type="match status" value="1"/>
</dbReference>
<reference evidence="1 2" key="1">
    <citation type="journal article" date="2009" name="Stand. Genomic Sci.">
        <title>Complete genome sequence of Thermanaerovibrio acidaminovorans type strain (Su883).</title>
        <authorList>
            <person name="Chovatia M."/>
            <person name="Sikorski J."/>
            <person name="Schroder M."/>
            <person name="Lapidus A."/>
            <person name="Nolan M."/>
            <person name="Tice H."/>
            <person name="Glavina Del Rio T."/>
            <person name="Copeland A."/>
            <person name="Cheng J.F."/>
            <person name="Lucas S."/>
            <person name="Chen F."/>
            <person name="Bruce D."/>
            <person name="Goodwin L."/>
            <person name="Pitluck S."/>
            <person name="Ivanova N."/>
            <person name="Mavromatis K."/>
            <person name="Ovchinnikova G."/>
            <person name="Pati A."/>
            <person name="Chen A."/>
            <person name="Palaniappan K."/>
            <person name="Land M."/>
            <person name="Hauser L."/>
            <person name="Chang Y.J."/>
            <person name="Jeffries C.D."/>
            <person name="Chain P."/>
            <person name="Saunders E."/>
            <person name="Detter J.C."/>
            <person name="Brettin T."/>
            <person name="Rohde M."/>
            <person name="Goker M."/>
            <person name="Spring S."/>
            <person name="Bristow J."/>
            <person name="Markowitz V."/>
            <person name="Hugenholtz P."/>
            <person name="Kyrpides N.C."/>
            <person name="Klenk H.P."/>
            <person name="Eisen J.A."/>
        </authorList>
    </citation>
    <scope>NUCLEOTIDE SEQUENCE [LARGE SCALE GENOMIC DNA]</scope>
    <source>
        <strain evidence="2">ATCC 49978 / DSM 6589 / Su883</strain>
    </source>
</reference>
<dbReference type="eggNOG" id="COG0470">
    <property type="taxonomic scope" value="Bacteria"/>
</dbReference>
<dbReference type="AlphaFoldDB" id="D1B5F9"/>
<evidence type="ECO:0000313" key="1">
    <source>
        <dbReference type="EMBL" id="ACZ19250.1"/>
    </source>
</evidence>
<gene>
    <name evidence="1" type="ordered locus">Taci_1018</name>
</gene>
<dbReference type="Proteomes" id="UP000002030">
    <property type="component" value="Chromosome"/>
</dbReference>
<evidence type="ECO:0000313" key="2">
    <source>
        <dbReference type="Proteomes" id="UP000002030"/>
    </source>
</evidence>
<dbReference type="HOGENOM" id="CLU_1092566_0_0_0"/>
<dbReference type="EMBL" id="CP001818">
    <property type="protein sequence ID" value="ACZ19250.1"/>
    <property type="molecule type" value="Genomic_DNA"/>
</dbReference>
<evidence type="ECO:0008006" key="3">
    <source>
        <dbReference type="Google" id="ProtNLM"/>
    </source>
</evidence>
<name>D1B5F9_THEAS</name>
<accession>D1B5F9</accession>
<proteinExistence type="predicted"/>
<protein>
    <recommendedName>
        <fullName evidence="3">DNA polymerase III subunit delta</fullName>
    </recommendedName>
</protein>
<dbReference type="STRING" id="525903.Taci_1018"/>
<dbReference type="EnsemblBacteria" id="ACZ19250">
    <property type="protein sequence ID" value="ACZ19250"/>
    <property type="gene ID" value="Taci_1018"/>
</dbReference>
<organism evidence="1 2">
    <name type="scientific">Thermanaerovibrio acidaminovorans (strain ATCC 49978 / DSM 6589 / Su883)</name>
    <name type="common">Selenomonas acidaminovorans</name>
    <dbReference type="NCBI Taxonomy" id="525903"/>
    <lineage>
        <taxon>Bacteria</taxon>
        <taxon>Thermotogati</taxon>
        <taxon>Synergistota</taxon>
        <taxon>Synergistia</taxon>
        <taxon>Synergistales</taxon>
        <taxon>Synergistaceae</taxon>
        <taxon>Thermanaerovibrio</taxon>
    </lineage>
</organism>